<gene>
    <name evidence="2" type="ORF">FisN_1Lh340</name>
</gene>
<dbReference type="Proteomes" id="UP000198406">
    <property type="component" value="Unassembled WGS sequence"/>
</dbReference>
<dbReference type="AlphaFoldDB" id="A0A1Z5K489"/>
<dbReference type="OrthoDB" id="41850at2759"/>
<feature type="region of interest" description="Disordered" evidence="1">
    <location>
        <begin position="620"/>
        <end position="644"/>
    </location>
</feature>
<accession>A0A1Z5K489</accession>
<dbReference type="EMBL" id="BDSP01000153">
    <property type="protein sequence ID" value="GAX20992.1"/>
    <property type="molecule type" value="Genomic_DNA"/>
</dbReference>
<proteinExistence type="predicted"/>
<feature type="compositionally biased region" description="Polar residues" evidence="1">
    <location>
        <begin position="70"/>
        <end position="82"/>
    </location>
</feature>
<protein>
    <submittedName>
        <fullName evidence="2">Uncharacterized protein</fullName>
    </submittedName>
</protein>
<reference evidence="2 3" key="1">
    <citation type="journal article" date="2015" name="Plant Cell">
        <title>Oil accumulation by the oleaginous diatom Fistulifera solaris as revealed by the genome and transcriptome.</title>
        <authorList>
            <person name="Tanaka T."/>
            <person name="Maeda Y."/>
            <person name="Veluchamy A."/>
            <person name="Tanaka M."/>
            <person name="Abida H."/>
            <person name="Marechal E."/>
            <person name="Bowler C."/>
            <person name="Muto M."/>
            <person name="Sunaga Y."/>
            <person name="Tanaka M."/>
            <person name="Yoshino T."/>
            <person name="Taniguchi T."/>
            <person name="Fukuda Y."/>
            <person name="Nemoto M."/>
            <person name="Matsumoto M."/>
            <person name="Wong P.S."/>
            <person name="Aburatani S."/>
            <person name="Fujibuchi W."/>
        </authorList>
    </citation>
    <scope>NUCLEOTIDE SEQUENCE [LARGE SCALE GENOMIC DNA]</scope>
    <source>
        <strain evidence="2 3">JPCC DA0580</strain>
    </source>
</reference>
<feature type="compositionally biased region" description="Polar residues" evidence="1">
    <location>
        <begin position="132"/>
        <end position="152"/>
    </location>
</feature>
<comment type="caution">
    <text evidence="2">The sequence shown here is derived from an EMBL/GenBank/DDBJ whole genome shotgun (WGS) entry which is preliminary data.</text>
</comment>
<feature type="region of interest" description="Disordered" evidence="1">
    <location>
        <begin position="60"/>
        <end position="85"/>
    </location>
</feature>
<keyword evidence="3" id="KW-1185">Reference proteome</keyword>
<feature type="compositionally biased region" description="Basic residues" evidence="1">
    <location>
        <begin position="463"/>
        <end position="474"/>
    </location>
</feature>
<evidence type="ECO:0000256" key="1">
    <source>
        <dbReference type="SAM" id="MobiDB-lite"/>
    </source>
</evidence>
<sequence length="678" mass="75329">MKERHTANASNHPNVRSLAQEITAWYLSQIDERAPHSENVRNFLRTPVIAVTDLILTNDGEGDNPHATATAASDNESSSHSVPSPDWKQYLEKAEHQGILHSNPGDYERLSKRTKARLEAFILGVAIAMPASSANDTGNTESKSQKDSSFAGSINARKGQDTSKQSPFSLIDGLASFRPFKKSQSSSLMRSISSSSSTMTRKHPQILESDLVTRLELYLRTLYRVQSLKQECVVSAEPVRAVKARANAIVAAFIETVSTVRQQGPVLTRLLSCMTKEVIAVEILSEGLERVIRRIVSEYEHATSFASLAFLSSPENAAERKLTPLILDYLRYLRVNWQNAEASCELEEMLRNCMDPQMRRTFKTVEFRSIGHLLEVCQSFRSELQQIQIRPSRQFRSVVKTNGGEETASTKDALRQAIRDLNREVITINGHVLPPATSYEQLSYLLSQTLNSQALTSTFASKKPTRRKKSKKERRLNGDHVSDLSESGNETNNSIGDDSAKSTSDGRSSTGHRSFRPSTIDYLSKRLVLAASRTGTGGDAFFVVRDLFGGENVEVVPSSPANLLVESSRRRESIEIIVRLASIIIRCHGSFDVYPKALVGCCEPLIQVHTTTSERISLKESRAPGVARNDSKTDESDEEGENRAHMVVQELMTDKSGWRTLSVRPALYEKIEVLTTPS</sequence>
<feature type="compositionally biased region" description="Polar residues" evidence="1">
    <location>
        <begin position="484"/>
        <end position="512"/>
    </location>
</feature>
<dbReference type="InParanoid" id="A0A1Z5K489"/>
<evidence type="ECO:0000313" key="2">
    <source>
        <dbReference type="EMBL" id="GAX20992.1"/>
    </source>
</evidence>
<organism evidence="2 3">
    <name type="scientific">Fistulifera solaris</name>
    <name type="common">Oleaginous diatom</name>
    <dbReference type="NCBI Taxonomy" id="1519565"/>
    <lineage>
        <taxon>Eukaryota</taxon>
        <taxon>Sar</taxon>
        <taxon>Stramenopiles</taxon>
        <taxon>Ochrophyta</taxon>
        <taxon>Bacillariophyta</taxon>
        <taxon>Bacillariophyceae</taxon>
        <taxon>Bacillariophycidae</taxon>
        <taxon>Naviculales</taxon>
        <taxon>Naviculaceae</taxon>
        <taxon>Fistulifera</taxon>
    </lineage>
</organism>
<feature type="region of interest" description="Disordered" evidence="1">
    <location>
        <begin position="132"/>
        <end position="167"/>
    </location>
</feature>
<evidence type="ECO:0000313" key="3">
    <source>
        <dbReference type="Proteomes" id="UP000198406"/>
    </source>
</evidence>
<feature type="region of interest" description="Disordered" evidence="1">
    <location>
        <begin position="457"/>
        <end position="515"/>
    </location>
</feature>
<name>A0A1Z5K489_FISSO</name>